<evidence type="ECO:0000256" key="1">
    <source>
        <dbReference type="SAM" id="Phobius"/>
    </source>
</evidence>
<reference evidence="2 3" key="1">
    <citation type="submission" date="2021-02" db="EMBL/GenBank/DDBJ databases">
        <title>Streptomyces spirodelae sp. nov., isolated from duckweed.</title>
        <authorList>
            <person name="Saimee Y."/>
            <person name="Duangmal K."/>
        </authorList>
    </citation>
    <scope>NUCLEOTIDE SEQUENCE [LARGE SCALE GENOMIC DNA]</scope>
    <source>
        <strain evidence="2 3">DW4-2</strain>
    </source>
</reference>
<feature type="transmembrane region" description="Helical" evidence="1">
    <location>
        <begin position="70"/>
        <end position="89"/>
    </location>
</feature>
<organism evidence="2 3">
    <name type="scientific">Streptomyces spirodelae</name>
    <dbReference type="NCBI Taxonomy" id="2812904"/>
    <lineage>
        <taxon>Bacteria</taxon>
        <taxon>Bacillati</taxon>
        <taxon>Actinomycetota</taxon>
        <taxon>Actinomycetes</taxon>
        <taxon>Kitasatosporales</taxon>
        <taxon>Streptomycetaceae</taxon>
        <taxon>Streptomyces</taxon>
    </lineage>
</organism>
<dbReference type="Proteomes" id="UP001518976">
    <property type="component" value="Unassembled WGS sequence"/>
</dbReference>
<sequence>MNEPTMPHGSPTNPRYVLTDAFGRQHASLAPAQQQSQVVPHHTGQTCACGSHAPVPGSGAGRRLAVSPGAIAIGAAGALIVGSVLVALLLSVAMVALAVATTAVSVMVCALVLRSMVGLDIPISGGRKSR</sequence>
<protein>
    <recommendedName>
        <fullName evidence="4">SpdD-like protein</fullName>
    </recommendedName>
</protein>
<dbReference type="EMBL" id="JAFFZN010000027">
    <property type="protein sequence ID" value="MBO8188831.1"/>
    <property type="molecule type" value="Genomic_DNA"/>
</dbReference>
<evidence type="ECO:0000313" key="3">
    <source>
        <dbReference type="Proteomes" id="UP001518976"/>
    </source>
</evidence>
<comment type="caution">
    <text evidence="2">The sequence shown here is derived from an EMBL/GenBank/DDBJ whole genome shotgun (WGS) entry which is preliminary data.</text>
</comment>
<evidence type="ECO:0008006" key="4">
    <source>
        <dbReference type="Google" id="ProtNLM"/>
    </source>
</evidence>
<feature type="transmembrane region" description="Helical" evidence="1">
    <location>
        <begin position="95"/>
        <end position="113"/>
    </location>
</feature>
<accession>A0ABS3X0B5</accession>
<keyword evidence="1" id="KW-0472">Membrane</keyword>
<dbReference type="RefSeq" id="WP_209267598.1">
    <property type="nucleotide sequence ID" value="NZ_JAFFZN010000027.1"/>
</dbReference>
<name>A0ABS3X0B5_9ACTN</name>
<keyword evidence="3" id="KW-1185">Reference proteome</keyword>
<proteinExistence type="predicted"/>
<gene>
    <name evidence="2" type="ORF">JW592_25670</name>
</gene>
<evidence type="ECO:0000313" key="2">
    <source>
        <dbReference type="EMBL" id="MBO8188831.1"/>
    </source>
</evidence>
<keyword evidence="1" id="KW-0812">Transmembrane</keyword>
<keyword evidence="1" id="KW-1133">Transmembrane helix</keyword>